<dbReference type="Proteomes" id="UP000672602">
    <property type="component" value="Unassembled WGS sequence"/>
</dbReference>
<dbReference type="EMBL" id="JAGMWN010000001">
    <property type="protein sequence ID" value="MBP5855801.1"/>
    <property type="molecule type" value="Genomic_DNA"/>
</dbReference>
<dbReference type="Gene3D" id="1.20.140.10">
    <property type="entry name" value="Butyryl-CoA Dehydrogenase, subunit A, domain 3"/>
    <property type="match status" value="1"/>
</dbReference>
<keyword evidence="11" id="KW-1185">Reference proteome</keyword>
<proteinExistence type="inferred from homology"/>
<dbReference type="SUPFAM" id="SSF47203">
    <property type="entry name" value="Acyl-CoA dehydrogenase C-terminal domain-like"/>
    <property type="match status" value="1"/>
</dbReference>
<dbReference type="Gene3D" id="1.10.540.10">
    <property type="entry name" value="Acyl-CoA dehydrogenase/oxidase, N-terminal domain"/>
    <property type="match status" value="1"/>
</dbReference>
<keyword evidence="3 6" id="KW-0285">Flavoprotein</keyword>
<dbReference type="PIRSF" id="PIRSF016578">
    <property type="entry name" value="HsaA"/>
    <property type="match status" value="1"/>
</dbReference>
<evidence type="ECO:0000256" key="6">
    <source>
        <dbReference type="RuleBase" id="RU362125"/>
    </source>
</evidence>
<dbReference type="Pfam" id="PF00441">
    <property type="entry name" value="Acyl-CoA_dh_1"/>
    <property type="match status" value="1"/>
</dbReference>
<feature type="domain" description="Acyl-CoA dehydrogenase/oxidase C-terminal" evidence="7">
    <location>
        <begin position="232"/>
        <end position="381"/>
    </location>
</feature>
<sequence>MDFSPSEEQRLLIEMARRFVEEELYPHERTVEETDEVPVEVAERIKQKSRELGLYAAAMPEELGGGGLDTLSMTMLDRELGRASYALHYTVYRPSNILQACVGEQREKYLLPCIRGEKVDCLAMTEPGAGSDVRGMNCRAVRDGDDFVINGTKHFISHADWADFVILMAATGEEDGPRGPRKKITTFLIDKGWPGFTIRPGYKNVSMRGYHNFILEFDDCRVPASQVLGEVDKGFDVANDWLGATRLQVAGTCLGRCDRALELATQWAVDRKQFGQPIGKFQGVSFKLADMALRLRQAELVTYEAAWKHDQGTMTDSDAAMAKLAATEALAFIADEAIQIHGGMGLMNELPLEMIWRDARLERIWEGTSEIQRHIISRGLLRPLGG</sequence>
<dbReference type="PROSITE" id="PS00072">
    <property type="entry name" value="ACYL_COA_DH_1"/>
    <property type="match status" value="1"/>
</dbReference>
<keyword evidence="4 6" id="KW-0274">FAD</keyword>
<dbReference type="InterPro" id="IPR013786">
    <property type="entry name" value="AcylCoA_DH/ox_N"/>
</dbReference>
<dbReference type="Pfam" id="PF02771">
    <property type="entry name" value="Acyl-CoA_dh_N"/>
    <property type="match status" value="1"/>
</dbReference>
<dbReference type="InterPro" id="IPR046373">
    <property type="entry name" value="Acyl-CoA_Oxase/DH_mid-dom_sf"/>
</dbReference>
<feature type="domain" description="Acyl-CoA dehydrogenase/oxidase N-terminal" evidence="9">
    <location>
        <begin position="6"/>
        <end position="117"/>
    </location>
</feature>
<dbReference type="GO" id="GO:0003995">
    <property type="term" value="F:acyl-CoA dehydrogenase activity"/>
    <property type="evidence" value="ECO:0007669"/>
    <property type="project" value="InterPro"/>
</dbReference>
<dbReference type="GO" id="GO:0050660">
    <property type="term" value="F:flavin adenine dinucleotide binding"/>
    <property type="evidence" value="ECO:0007669"/>
    <property type="project" value="InterPro"/>
</dbReference>
<dbReference type="InterPro" id="IPR037069">
    <property type="entry name" value="AcylCoA_DH/ox_N_sf"/>
</dbReference>
<dbReference type="Pfam" id="PF02770">
    <property type="entry name" value="Acyl-CoA_dh_M"/>
    <property type="match status" value="1"/>
</dbReference>
<comment type="caution">
    <text evidence="10">The sequence shown here is derived from an EMBL/GenBank/DDBJ whole genome shotgun (WGS) entry which is preliminary data.</text>
</comment>
<evidence type="ECO:0000256" key="2">
    <source>
        <dbReference type="ARBA" id="ARBA00009347"/>
    </source>
</evidence>
<organism evidence="10 11">
    <name type="scientific">Marivibrio halodurans</name>
    <dbReference type="NCBI Taxonomy" id="2039722"/>
    <lineage>
        <taxon>Bacteria</taxon>
        <taxon>Pseudomonadati</taxon>
        <taxon>Pseudomonadota</taxon>
        <taxon>Alphaproteobacteria</taxon>
        <taxon>Rhodospirillales</taxon>
        <taxon>Rhodospirillaceae</taxon>
        <taxon>Marivibrio</taxon>
    </lineage>
</organism>
<evidence type="ECO:0000256" key="3">
    <source>
        <dbReference type="ARBA" id="ARBA00022630"/>
    </source>
</evidence>
<dbReference type="InterPro" id="IPR036250">
    <property type="entry name" value="AcylCo_DH-like_C"/>
</dbReference>
<dbReference type="PANTHER" id="PTHR43884:SF40">
    <property type="entry name" value="ACYL-COA DEHYDROGENASE"/>
    <property type="match status" value="1"/>
</dbReference>
<evidence type="ECO:0000259" key="7">
    <source>
        <dbReference type="Pfam" id="PF00441"/>
    </source>
</evidence>
<dbReference type="AlphaFoldDB" id="A0A8J7SKW5"/>
<keyword evidence="5 6" id="KW-0560">Oxidoreductase</keyword>
<evidence type="ECO:0000256" key="4">
    <source>
        <dbReference type="ARBA" id="ARBA00022827"/>
    </source>
</evidence>
<dbReference type="PANTHER" id="PTHR43884">
    <property type="entry name" value="ACYL-COA DEHYDROGENASE"/>
    <property type="match status" value="1"/>
</dbReference>
<evidence type="ECO:0000313" key="10">
    <source>
        <dbReference type="EMBL" id="MBP5855801.1"/>
    </source>
</evidence>
<dbReference type="Gene3D" id="2.40.110.10">
    <property type="entry name" value="Butyryl-CoA Dehydrogenase, subunit A, domain 2"/>
    <property type="match status" value="1"/>
</dbReference>
<evidence type="ECO:0000259" key="8">
    <source>
        <dbReference type="Pfam" id="PF02770"/>
    </source>
</evidence>
<accession>A0A8J7SKW5</accession>
<evidence type="ECO:0000256" key="1">
    <source>
        <dbReference type="ARBA" id="ARBA00001974"/>
    </source>
</evidence>
<name>A0A8J7SKW5_9PROT</name>
<comment type="similarity">
    <text evidence="2 6">Belongs to the acyl-CoA dehydrogenase family.</text>
</comment>
<evidence type="ECO:0000313" key="11">
    <source>
        <dbReference type="Proteomes" id="UP000672602"/>
    </source>
</evidence>
<dbReference type="InterPro" id="IPR009075">
    <property type="entry name" value="AcylCo_DH/oxidase_C"/>
</dbReference>
<evidence type="ECO:0000256" key="5">
    <source>
        <dbReference type="ARBA" id="ARBA00023002"/>
    </source>
</evidence>
<evidence type="ECO:0000259" key="9">
    <source>
        <dbReference type="Pfam" id="PF02771"/>
    </source>
</evidence>
<dbReference type="InterPro" id="IPR006091">
    <property type="entry name" value="Acyl-CoA_Oxase/DH_mid-dom"/>
</dbReference>
<reference evidence="10" key="1">
    <citation type="submission" date="2021-04" db="EMBL/GenBank/DDBJ databases">
        <authorList>
            <person name="Zhang D.-C."/>
        </authorList>
    </citation>
    <scope>NUCLEOTIDE SEQUENCE</scope>
    <source>
        <strain evidence="10">CGMCC 1.15697</strain>
    </source>
</reference>
<feature type="domain" description="Acyl-CoA oxidase/dehydrogenase middle" evidence="8">
    <location>
        <begin position="121"/>
        <end position="220"/>
    </location>
</feature>
<dbReference type="FunFam" id="1.20.140.10:FF:000001">
    <property type="entry name" value="Acyl-CoA dehydrogenase"/>
    <property type="match status" value="1"/>
</dbReference>
<dbReference type="SUPFAM" id="SSF56645">
    <property type="entry name" value="Acyl-CoA dehydrogenase NM domain-like"/>
    <property type="match status" value="1"/>
</dbReference>
<protein>
    <submittedName>
        <fullName evidence="10">Acyl-CoA dehydrogenase family protein</fullName>
    </submittedName>
</protein>
<dbReference type="RefSeq" id="WP_210680374.1">
    <property type="nucleotide sequence ID" value="NZ_JAGMWN010000001.1"/>
</dbReference>
<dbReference type="FunFam" id="2.40.110.10:FF:000002">
    <property type="entry name" value="Acyl-CoA dehydrogenase fadE12"/>
    <property type="match status" value="1"/>
</dbReference>
<comment type="cofactor">
    <cofactor evidence="1 6">
        <name>FAD</name>
        <dbReference type="ChEBI" id="CHEBI:57692"/>
    </cofactor>
</comment>
<dbReference type="InterPro" id="IPR006089">
    <property type="entry name" value="Acyl-CoA_DH_CS"/>
</dbReference>
<dbReference type="InterPro" id="IPR009100">
    <property type="entry name" value="AcylCoA_DH/oxidase_NM_dom_sf"/>
</dbReference>
<gene>
    <name evidence="10" type="ORF">KAJ83_02190</name>
</gene>